<dbReference type="RefSeq" id="WP_132279553.1">
    <property type="nucleotide sequence ID" value="NZ_SMGQ01000011.1"/>
</dbReference>
<evidence type="ECO:0000256" key="8">
    <source>
        <dbReference type="ARBA" id="ARBA00022989"/>
    </source>
</evidence>
<evidence type="ECO:0000259" key="12">
    <source>
        <dbReference type="SMART" id="SM00228"/>
    </source>
</evidence>
<proteinExistence type="inferred from homology"/>
<evidence type="ECO:0000256" key="9">
    <source>
        <dbReference type="ARBA" id="ARBA00023049"/>
    </source>
</evidence>
<protein>
    <recommendedName>
        <fullName evidence="11">Zinc metalloprotease</fullName>
        <ecNumber evidence="11">3.4.24.-</ecNumber>
    </recommendedName>
</protein>
<dbReference type="InterPro" id="IPR036034">
    <property type="entry name" value="PDZ_sf"/>
</dbReference>
<evidence type="ECO:0000256" key="6">
    <source>
        <dbReference type="ARBA" id="ARBA00022801"/>
    </source>
</evidence>
<dbReference type="GO" id="GO:0006508">
    <property type="term" value="P:proteolysis"/>
    <property type="evidence" value="ECO:0007669"/>
    <property type="project" value="UniProtKB-KW"/>
</dbReference>
<comment type="similarity">
    <text evidence="3 11">Belongs to the peptidase M50B family.</text>
</comment>
<name>A0A4V2Q1K1_9FIRM</name>
<evidence type="ECO:0000256" key="5">
    <source>
        <dbReference type="ARBA" id="ARBA00022692"/>
    </source>
</evidence>
<evidence type="ECO:0000256" key="10">
    <source>
        <dbReference type="ARBA" id="ARBA00023136"/>
    </source>
</evidence>
<keyword evidence="4 13" id="KW-0645">Protease</keyword>
<keyword evidence="7 11" id="KW-0862">Zinc</keyword>
<dbReference type="EMBL" id="SMGQ01000011">
    <property type="protein sequence ID" value="TCK97931.1"/>
    <property type="molecule type" value="Genomic_DNA"/>
</dbReference>
<dbReference type="InterPro" id="IPR041489">
    <property type="entry name" value="PDZ_6"/>
</dbReference>
<comment type="cofactor">
    <cofactor evidence="1 11">
        <name>Zn(2+)</name>
        <dbReference type="ChEBI" id="CHEBI:29105"/>
    </cofactor>
</comment>
<dbReference type="CDD" id="cd23081">
    <property type="entry name" value="cpPDZ_EcRseP-like"/>
    <property type="match status" value="1"/>
</dbReference>
<feature type="transmembrane region" description="Helical" evidence="11">
    <location>
        <begin position="280"/>
        <end position="299"/>
    </location>
</feature>
<comment type="caution">
    <text evidence="13">The sequence shown here is derived from an EMBL/GenBank/DDBJ whole genome shotgun (WGS) entry which is preliminary data.</text>
</comment>
<dbReference type="Proteomes" id="UP000294545">
    <property type="component" value="Unassembled WGS sequence"/>
</dbReference>
<keyword evidence="8 11" id="KW-1133">Transmembrane helix</keyword>
<dbReference type="InterPro" id="IPR001478">
    <property type="entry name" value="PDZ"/>
</dbReference>
<feature type="domain" description="PDZ" evidence="12">
    <location>
        <begin position="126"/>
        <end position="194"/>
    </location>
</feature>
<reference evidence="13 14" key="1">
    <citation type="submission" date="2019-03" db="EMBL/GenBank/DDBJ databases">
        <title>Genomic Encyclopedia of Type Strains, Phase IV (KMG-IV): sequencing the most valuable type-strain genomes for metagenomic binning, comparative biology and taxonomic classification.</title>
        <authorList>
            <person name="Goeker M."/>
        </authorList>
    </citation>
    <scope>NUCLEOTIDE SEQUENCE [LARGE SCALE GENOMIC DNA]</scope>
    <source>
        <strain evidence="13 14">DSM 24176</strain>
    </source>
</reference>
<evidence type="ECO:0000256" key="3">
    <source>
        <dbReference type="ARBA" id="ARBA00007931"/>
    </source>
</evidence>
<evidence type="ECO:0000256" key="4">
    <source>
        <dbReference type="ARBA" id="ARBA00022670"/>
    </source>
</evidence>
<dbReference type="InterPro" id="IPR008915">
    <property type="entry name" value="Peptidase_M50"/>
</dbReference>
<evidence type="ECO:0000313" key="13">
    <source>
        <dbReference type="EMBL" id="TCK97931.1"/>
    </source>
</evidence>
<feature type="transmembrane region" description="Helical" evidence="11">
    <location>
        <begin position="116"/>
        <end position="135"/>
    </location>
</feature>
<dbReference type="GO" id="GO:0016020">
    <property type="term" value="C:membrane"/>
    <property type="evidence" value="ECO:0007669"/>
    <property type="project" value="UniProtKB-SubCell"/>
</dbReference>
<dbReference type="AlphaFoldDB" id="A0A4V2Q1K1"/>
<keyword evidence="10 11" id="KW-0472">Membrane</keyword>
<accession>A0A4V2Q1K1</accession>
<dbReference type="SUPFAM" id="SSF50156">
    <property type="entry name" value="PDZ domain-like"/>
    <property type="match status" value="1"/>
</dbReference>
<dbReference type="SMART" id="SM00228">
    <property type="entry name" value="PDZ"/>
    <property type="match status" value="1"/>
</dbReference>
<dbReference type="Gene3D" id="2.30.42.10">
    <property type="match status" value="1"/>
</dbReference>
<organism evidence="13 14">
    <name type="scientific">Natranaerovirga hydrolytica</name>
    <dbReference type="NCBI Taxonomy" id="680378"/>
    <lineage>
        <taxon>Bacteria</taxon>
        <taxon>Bacillati</taxon>
        <taxon>Bacillota</taxon>
        <taxon>Clostridia</taxon>
        <taxon>Lachnospirales</taxon>
        <taxon>Natranaerovirgaceae</taxon>
        <taxon>Natranaerovirga</taxon>
    </lineage>
</organism>
<dbReference type="GO" id="GO:0046872">
    <property type="term" value="F:metal ion binding"/>
    <property type="evidence" value="ECO:0007669"/>
    <property type="project" value="UniProtKB-KW"/>
</dbReference>
<dbReference type="Pfam" id="PF17820">
    <property type="entry name" value="PDZ_6"/>
    <property type="match status" value="1"/>
</dbReference>
<evidence type="ECO:0000256" key="1">
    <source>
        <dbReference type="ARBA" id="ARBA00001947"/>
    </source>
</evidence>
<evidence type="ECO:0000313" key="14">
    <source>
        <dbReference type="Proteomes" id="UP000294545"/>
    </source>
</evidence>
<keyword evidence="5 11" id="KW-0812">Transmembrane</keyword>
<dbReference type="InterPro" id="IPR004387">
    <property type="entry name" value="Pept_M50_Zn"/>
</dbReference>
<dbReference type="Pfam" id="PF02163">
    <property type="entry name" value="Peptidase_M50"/>
    <property type="match status" value="1"/>
</dbReference>
<keyword evidence="9 11" id="KW-0482">Metalloprotease</keyword>
<evidence type="ECO:0000256" key="11">
    <source>
        <dbReference type="RuleBase" id="RU362031"/>
    </source>
</evidence>
<dbReference type="PANTHER" id="PTHR42837">
    <property type="entry name" value="REGULATOR OF SIGMA-E PROTEASE RSEP"/>
    <property type="match status" value="1"/>
</dbReference>
<keyword evidence="14" id="KW-1185">Reference proteome</keyword>
<sequence>MNKKNLLMALLLIALIVIVPRSIVVAFLIFSFIVLVHEFGHFIVAKKSGIFVEEFAIGMGPKLISVEGKETVYSIRILPIGGFCKMLGEDEDAEDERAFNNKSVWARIATVFAGPLFNFILVFLASILMIGIFGYTDTVIMGVSDDTPAQLAGLQSGDEITKIDNKSVALRQDISLAMIAAQGNPVEFEIVRDGETFTRLITPEEVDRHHYRIGINLQHQKSSFIDTIQYGAYEFRYWARYTMTSFRMLFSGEFTRQDVAGPVGIVNMVSEGYEMGSSHGALGAIEMILTFIILISFNLGVVNLIPIPALDGGRLIFLIIEGIRGKPINREAEGFMHFVGFALLMALMVFLLFNDISNFRL</sequence>
<dbReference type="PANTHER" id="PTHR42837:SF2">
    <property type="entry name" value="MEMBRANE METALLOPROTEASE ARASP2, CHLOROPLASTIC-RELATED"/>
    <property type="match status" value="1"/>
</dbReference>
<comment type="subcellular location">
    <subcellularLocation>
        <location evidence="2">Membrane</location>
        <topology evidence="2">Multi-pass membrane protein</topology>
    </subcellularLocation>
</comment>
<dbReference type="CDD" id="cd06163">
    <property type="entry name" value="S2P-M50_PDZ_RseP-like"/>
    <property type="match status" value="1"/>
</dbReference>
<dbReference type="NCBIfam" id="TIGR00054">
    <property type="entry name" value="RIP metalloprotease RseP"/>
    <property type="match status" value="1"/>
</dbReference>
<dbReference type="EC" id="3.4.24.-" evidence="11"/>
<gene>
    <name evidence="13" type="ORF">EDC19_0333</name>
</gene>
<dbReference type="GO" id="GO:0004222">
    <property type="term" value="F:metalloendopeptidase activity"/>
    <property type="evidence" value="ECO:0007669"/>
    <property type="project" value="InterPro"/>
</dbReference>
<keyword evidence="6 11" id="KW-0378">Hydrolase</keyword>
<feature type="transmembrane region" description="Helical" evidence="11">
    <location>
        <begin position="335"/>
        <end position="353"/>
    </location>
</feature>
<keyword evidence="11" id="KW-0479">Metal-binding</keyword>
<dbReference type="OrthoDB" id="9782003at2"/>
<evidence type="ECO:0000256" key="7">
    <source>
        <dbReference type="ARBA" id="ARBA00022833"/>
    </source>
</evidence>
<feature type="transmembrane region" description="Helical" evidence="11">
    <location>
        <begin position="7"/>
        <end position="36"/>
    </location>
</feature>
<evidence type="ECO:0000256" key="2">
    <source>
        <dbReference type="ARBA" id="ARBA00004141"/>
    </source>
</evidence>